<dbReference type="PANTHER" id="PTHR31084">
    <property type="entry name" value="ALPHA-L-FUCOSIDASE 2"/>
    <property type="match status" value="1"/>
</dbReference>
<dbReference type="Pfam" id="PF14498">
    <property type="entry name" value="Glyco_hyd_65N_2"/>
    <property type="match status" value="1"/>
</dbReference>
<dbReference type="PANTHER" id="PTHR31084:SF0">
    <property type="entry name" value="ALPHA-L-FUCOSIDASE 2"/>
    <property type="match status" value="1"/>
</dbReference>
<dbReference type="Gene3D" id="1.50.10.10">
    <property type="match status" value="1"/>
</dbReference>
<dbReference type="InterPro" id="IPR049053">
    <property type="entry name" value="AFCA-like_C"/>
</dbReference>
<dbReference type="GO" id="GO:0016787">
    <property type="term" value="F:hydrolase activity"/>
    <property type="evidence" value="ECO:0007669"/>
    <property type="project" value="UniProtKB-KW"/>
</dbReference>
<sequence length="795" mass="89386">MKKSRIAYFLILWGSFIGTSGVQGQGENELWYKAPAKEWTEALPVGNGRMGAMVFGDPYMERIQFNEESVWGGSRMDNNNPKALEHLPEIRQALFRGEYTRAWKLSDQYLLGTPPRIRSYQTLGDVLIRYHRDAAPTDYRRSLKLDKGIVETVYKVEGVNFKQEVYASAPHNVIVIRLSADQAFGADVSLTREKDVDQYRHQDGTAWFEGQVRDEDSPLMGPGGRHMRFCSAIQVLACDGKVVSFADQGASGFRISEARQVTLVLTAATDYNFDQLDTDASIQPLEVCKAILGQVSGTSPEVLRDRHENDHRRLFDRVKFRMGSAERDRLPTDERLAAVKAGKQDNGLITLYFQYARYLLMASSRKPGRLPANLQGVWNDLYTAKWNSDFHTNINLQMNYWPAEVANLPETVEPLSGFLTRLTVPGGRTAKATYGTEGWTLHHLTDVFGRTGVADGVWGLSPMAGPWMTFPLFRHYEFTLDRSYLERTYPVMKGSVQFVLGFLVESPEGYLVTNPSHSPENAFFVPRTDKKEKTFLCYGATIDTQIIHGLFSNFIKAAAVLNQDAALVEKLKETLKRLPPMKVGANGTLQEWMHDYDEAEPGHRHISHLLGLYPLSLITKDTPVLFEAARKTIERRMAYSTRHVGWSSAWIINFYARLYDGEKAGDQVQKLLQQSTLGNLFNTIPPFQIDGNMGGAAGIAEMLLQSHNDQIHILPALPASWKDGSITGLKARGNYTVDLKWRNGILVSLSVHSPGSRVCRLRYGARVKEVRLKKGENSFSVKELGFIRPSGSSRP</sequence>
<keyword evidence="4" id="KW-0378">Hydrolase</keyword>
<feature type="domain" description="Alpha fucosidase A-like C-terminal" evidence="2">
    <location>
        <begin position="705"/>
        <end position="779"/>
    </location>
</feature>
<evidence type="ECO:0000259" key="3">
    <source>
        <dbReference type="Pfam" id="PF22124"/>
    </source>
</evidence>
<evidence type="ECO:0000259" key="2">
    <source>
        <dbReference type="Pfam" id="PF21307"/>
    </source>
</evidence>
<keyword evidence="5" id="KW-1185">Reference proteome</keyword>
<evidence type="ECO:0000313" key="5">
    <source>
        <dbReference type="Proteomes" id="UP001501508"/>
    </source>
</evidence>
<dbReference type="InterPro" id="IPR012341">
    <property type="entry name" value="6hp_glycosidase-like_sf"/>
</dbReference>
<dbReference type="Proteomes" id="UP001501508">
    <property type="component" value="Unassembled WGS sequence"/>
</dbReference>
<proteinExistence type="predicted"/>
<organism evidence="4 5">
    <name type="scientific">Ravibacter arvi</name>
    <dbReference type="NCBI Taxonomy" id="2051041"/>
    <lineage>
        <taxon>Bacteria</taxon>
        <taxon>Pseudomonadati</taxon>
        <taxon>Bacteroidota</taxon>
        <taxon>Cytophagia</taxon>
        <taxon>Cytophagales</taxon>
        <taxon>Spirosomataceae</taxon>
        <taxon>Ravibacter</taxon>
    </lineage>
</organism>
<name>A0ABP8LUR8_9BACT</name>
<dbReference type="InterPro" id="IPR016518">
    <property type="entry name" value="Alpha-L-fucosidase"/>
</dbReference>
<accession>A0ABP8LUR8</accession>
<dbReference type="InterPro" id="IPR027414">
    <property type="entry name" value="GH95_N_dom"/>
</dbReference>
<dbReference type="Pfam" id="PF21307">
    <property type="entry name" value="Glyco_hydro_95_C"/>
    <property type="match status" value="1"/>
</dbReference>
<feature type="domain" description="Glycosyl hydrolase family 95 catalytic" evidence="3">
    <location>
        <begin position="301"/>
        <end position="703"/>
    </location>
</feature>
<dbReference type="EMBL" id="BAABEY010000018">
    <property type="protein sequence ID" value="GAA4437427.1"/>
    <property type="molecule type" value="Genomic_DNA"/>
</dbReference>
<feature type="domain" description="Glycosyl hydrolase family 95 N-terminal" evidence="1">
    <location>
        <begin position="30"/>
        <end position="272"/>
    </location>
</feature>
<dbReference type="Pfam" id="PF22124">
    <property type="entry name" value="Glyco_hydro_95_cat"/>
    <property type="match status" value="1"/>
</dbReference>
<dbReference type="SUPFAM" id="SSF48208">
    <property type="entry name" value="Six-hairpin glycosidases"/>
    <property type="match status" value="1"/>
</dbReference>
<dbReference type="PIRSF" id="PIRSF007663">
    <property type="entry name" value="UCP007663"/>
    <property type="match status" value="1"/>
</dbReference>
<comment type="caution">
    <text evidence="4">The sequence shown here is derived from an EMBL/GenBank/DDBJ whole genome shotgun (WGS) entry which is preliminary data.</text>
</comment>
<evidence type="ECO:0000313" key="4">
    <source>
        <dbReference type="EMBL" id="GAA4437427.1"/>
    </source>
</evidence>
<gene>
    <name evidence="4" type="ORF">GCM10023091_16610</name>
</gene>
<reference evidence="5" key="1">
    <citation type="journal article" date="2019" name="Int. J. Syst. Evol. Microbiol.">
        <title>The Global Catalogue of Microorganisms (GCM) 10K type strain sequencing project: providing services to taxonomists for standard genome sequencing and annotation.</title>
        <authorList>
            <consortium name="The Broad Institute Genomics Platform"/>
            <consortium name="The Broad Institute Genome Sequencing Center for Infectious Disease"/>
            <person name="Wu L."/>
            <person name="Ma J."/>
        </authorList>
    </citation>
    <scope>NUCLEOTIDE SEQUENCE [LARGE SCALE GENOMIC DNA]</scope>
    <source>
        <strain evidence="5">JCM 31920</strain>
    </source>
</reference>
<dbReference type="RefSeq" id="WP_345027933.1">
    <property type="nucleotide sequence ID" value="NZ_BAABEY010000018.1"/>
</dbReference>
<evidence type="ECO:0000259" key="1">
    <source>
        <dbReference type="Pfam" id="PF14498"/>
    </source>
</evidence>
<protein>
    <submittedName>
        <fullName evidence="4">Glycoside hydrolase family 95 protein</fullName>
    </submittedName>
</protein>
<dbReference type="InterPro" id="IPR008928">
    <property type="entry name" value="6-hairpin_glycosidase_sf"/>
</dbReference>
<dbReference type="InterPro" id="IPR054363">
    <property type="entry name" value="GH95_cat"/>
</dbReference>